<reference evidence="1 2" key="1">
    <citation type="submission" date="2019-06" db="EMBL/GenBank/DDBJ databases">
        <title>Whole genome shotgun sequence of Komagataeibacter hansenii NBRC 14820.</title>
        <authorList>
            <person name="Hosoyama A."/>
            <person name="Uohara A."/>
            <person name="Ohji S."/>
            <person name="Ichikawa N."/>
        </authorList>
    </citation>
    <scope>NUCLEOTIDE SEQUENCE [LARGE SCALE GENOMIC DNA]</scope>
    <source>
        <strain evidence="1 2">NBRC 14820</strain>
    </source>
</reference>
<protein>
    <submittedName>
        <fullName evidence="1">Plasmid replication initiator protein RepA</fullName>
    </submittedName>
</protein>
<dbReference type="InterPro" id="IPR018777">
    <property type="entry name" value="Replication_initiator_prot_A"/>
</dbReference>
<accession>A0ABQ0SH98</accession>
<organism evidence="1 2">
    <name type="scientific">Novacetimonas hansenii</name>
    <name type="common">Komagataeibacter hansenii</name>
    <dbReference type="NCBI Taxonomy" id="436"/>
    <lineage>
        <taxon>Bacteria</taxon>
        <taxon>Pseudomonadati</taxon>
        <taxon>Pseudomonadota</taxon>
        <taxon>Alphaproteobacteria</taxon>
        <taxon>Acetobacterales</taxon>
        <taxon>Acetobacteraceae</taxon>
        <taxon>Novacetimonas</taxon>
    </lineage>
</organism>
<evidence type="ECO:0000313" key="1">
    <source>
        <dbReference type="EMBL" id="GEC64145.1"/>
    </source>
</evidence>
<dbReference type="EMBL" id="BJNN01000108">
    <property type="protein sequence ID" value="GEC64145.1"/>
    <property type="molecule type" value="Genomic_DNA"/>
</dbReference>
<sequence>MDVAAQQVDLFLDSMMGQTLRGDRALMEFPFFSLAKRPRHTPITYDDGRVMIRVSPGERGIATIWDKDILIYVTSLMNEQLERGIEPGRTIQFAAVDFLRVAGRGTSGKSYEQLKDALFRLRSTTITTSIASAGEEEERGFGWIEAWRIVKRMRKDGNRVMEAIEVTLSDWMYRAIVKERRVLAMDSKYFELTMAMERRLYELVRKHLGNQQTWMISLPRLAEKIGTQMELKKLKAELVEICRRDSLIHYQMNLEAPPGIVRVPPRRVQVVFSHRDRV</sequence>
<proteinExistence type="predicted"/>
<name>A0ABQ0SH98_NOVHA</name>
<comment type="caution">
    <text evidence="1">The sequence shown here is derived from an EMBL/GenBank/DDBJ whole genome shotgun (WGS) entry which is preliminary data.</text>
</comment>
<evidence type="ECO:0000313" key="2">
    <source>
        <dbReference type="Proteomes" id="UP000319478"/>
    </source>
</evidence>
<dbReference type="Gene3D" id="1.10.10.10">
    <property type="entry name" value="Winged helix-like DNA-binding domain superfamily/Winged helix DNA-binding domain"/>
    <property type="match status" value="1"/>
</dbReference>
<dbReference type="InterPro" id="IPR036388">
    <property type="entry name" value="WH-like_DNA-bd_sf"/>
</dbReference>
<dbReference type="Pfam" id="PF10134">
    <property type="entry name" value="RPA"/>
    <property type="match status" value="1"/>
</dbReference>
<gene>
    <name evidence="1" type="ORF">GHA01_19940</name>
</gene>
<keyword evidence="2" id="KW-1185">Reference proteome</keyword>
<dbReference type="Proteomes" id="UP000319478">
    <property type="component" value="Unassembled WGS sequence"/>
</dbReference>